<dbReference type="RefSeq" id="WP_062127330.1">
    <property type="nucleotide sequence ID" value="NZ_BAZW01000044.1"/>
</dbReference>
<dbReference type="EMBL" id="BAZW01000044">
    <property type="protein sequence ID" value="GAO31320.1"/>
    <property type="molecule type" value="Genomic_DNA"/>
</dbReference>
<dbReference type="InterPro" id="IPR001750">
    <property type="entry name" value="ND/Mrp_TM"/>
</dbReference>
<feature type="transmembrane region" description="Helical" evidence="10">
    <location>
        <begin position="72"/>
        <end position="97"/>
    </location>
</feature>
<dbReference type="InterPro" id="IPR050616">
    <property type="entry name" value="CPA3_Na-H_Antiporter_A"/>
</dbReference>
<dbReference type="Pfam" id="PF20501">
    <property type="entry name" value="MbhE"/>
    <property type="match status" value="1"/>
</dbReference>
<dbReference type="Pfam" id="PF00662">
    <property type="entry name" value="Proton_antipo_N"/>
    <property type="match status" value="1"/>
</dbReference>
<keyword evidence="3" id="KW-0050">Antiport</keyword>
<dbReference type="InterPro" id="IPR001516">
    <property type="entry name" value="Proton_antipo_N"/>
</dbReference>
<dbReference type="AlphaFoldDB" id="A0A0E9M2G5"/>
<evidence type="ECO:0000256" key="10">
    <source>
        <dbReference type="SAM" id="Phobius"/>
    </source>
</evidence>
<dbReference type="GO" id="GO:0006811">
    <property type="term" value="P:monoatomic ion transport"/>
    <property type="evidence" value="ECO:0007669"/>
    <property type="project" value="UniProtKB-KW"/>
</dbReference>
<keyword evidence="8 10" id="KW-0472">Membrane</keyword>
<keyword evidence="5 9" id="KW-0812">Transmembrane</keyword>
<evidence type="ECO:0000259" key="12">
    <source>
        <dbReference type="Pfam" id="PF00662"/>
    </source>
</evidence>
<feature type="transmembrane region" description="Helical" evidence="10">
    <location>
        <begin position="505"/>
        <end position="522"/>
    </location>
</feature>
<feature type="transmembrane region" description="Helical" evidence="10">
    <location>
        <begin position="272"/>
        <end position="293"/>
    </location>
</feature>
<feature type="transmembrane region" description="Helical" evidence="10">
    <location>
        <begin position="631"/>
        <end position="649"/>
    </location>
</feature>
<evidence type="ECO:0000256" key="9">
    <source>
        <dbReference type="RuleBase" id="RU000320"/>
    </source>
</evidence>
<feature type="transmembrane region" description="Helical" evidence="10">
    <location>
        <begin position="32"/>
        <end position="52"/>
    </location>
</feature>
<feature type="transmembrane region" description="Helical" evidence="10">
    <location>
        <begin position="300"/>
        <end position="318"/>
    </location>
</feature>
<evidence type="ECO:0000313" key="15">
    <source>
        <dbReference type="EMBL" id="GAO31320.1"/>
    </source>
</evidence>
<feature type="domain" description="MrpA C-terminal/MbhD" evidence="13">
    <location>
        <begin position="614"/>
        <end position="678"/>
    </location>
</feature>
<evidence type="ECO:0000256" key="4">
    <source>
        <dbReference type="ARBA" id="ARBA00022475"/>
    </source>
</evidence>
<name>A0A0E9M2G5_9BACT</name>
<evidence type="ECO:0000256" key="8">
    <source>
        <dbReference type="ARBA" id="ARBA00023136"/>
    </source>
</evidence>
<evidence type="ECO:0000256" key="7">
    <source>
        <dbReference type="ARBA" id="ARBA00023065"/>
    </source>
</evidence>
<sequence>MDNILSLLIGLIFLAGLATPLLYRIWQKNTGIYLAVIPLIIFVVLISELFQLAPRESSVLETTMGFLPGMEFAFRIDGLSLIFGLLISGIGVLILLHASYYMAKYERQANFYTYLMFFMGAMIGMVFSDNLLVLFVFWEITSVASFFLIGFDHHAEKSRQAALQALLITGFGGLCLFFAVILTGNITGTYVISELLEQSIHLGNHPYYYLILTLTILAAVTKSAQFPFHFWLPGAMQAPTPVSAYLHSATMVNAGIFLLMRIYPIMGGTMMWKYSLMLTGVITMFLGAFFAMGQRDFKRILAFTTISALGTMTLLVGIDTPDSLKAALIFFIVHGLYKGGLFMIAGIIDKSTGTRDIYDLHGLFKKMPVTAIVTLLALISMAGLPPMLGFIGKELIYEAKMQLPDVSWLLLPLGVGANMLMVAISITVFYELFIPDKKRKPIELKYRERDLPLRFILGPILLAVVGLFLGLSPKILEIPVDNGLYFMGNQMAHISLSLWHGFNDVLILSIFTVLSGIFIFYIRRPVTRMIGRIITWLDHLHLPTLFSQLINKYLKTAAKNTNLLQHGYHRFYLLTFFLAVIALMGIQIFRITDIQLPELTPSPIKIHVALLLLVTAISVIFAVFAKSRLSAILAMGVVGYGIAMLYLYYGAIDLAITQFLAETVLMVLFVMVIYYLPEFAILSNKKSRLRDGIISVAVGVFVTLVVLKAKFLNLETPISEFFAANSYTEAHGRNIVNVILVDFRALDTLGELTVLTLAAAGVYSLFRFQIKTLKKKKSGQQKPRENVDNKMHG</sequence>
<evidence type="ECO:0000259" key="14">
    <source>
        <dbReference type="Pfam" id="PF20501"/>
    </source>
</evidence>
<keyword evidence="4" id="KW-1003">Cell membrane</keyword>
<feature type="transmembrane region" description="Helical" evidence="10">
    <location>
        <begin position="604"/>
        <end position="624"/>
    </location>
</feature>
<feature type="transmembrane region" description="Helical" evidence="10">
    <location>
        <begin position="451"/>
        <end position="471"/>
    </location>
</feature>
<feature type="transmembrane region" description="Helical" evidence="10">
    <location>
        <begin position="163"/>
        <end position="187"/>
    </location>
</feature>
<feature type="domain" description="NADH-Ubiquinone oxidoreductase (complex I) chain 5 N-terminal" evidence="12">
    <location>
        <begin position="70"/>
        <end position="112"/>
    </location>
</feature>
<accession>A0A0E9M2G5</accession>
<evidence type="ECO:0000313" key="16">
    <source>
        <dbReference type="Proteomes" id="UP000032900"/>
    </source>
</evidence>
<feature type="transmembrane region" description="Helical" evidence="10">
    <location>
        <begin position="689"/>
        <end position="707"/>
    </location>
</feature>
<evidence type="ECO:0000256" key="6">
    <source>
        <dbReference type="ARBA" id="ARBA00022989"/>
    </source>
</evidence>
<dbReference type="PRINTS" id="PR01434">
    <property type="entry name" value="NADHDHGNASE5"/>
</dbReference>
<dbReference type="PANTHER" id="PTHR43373">
    <property type="entry name" value="NA(+)/H(+) ANTIPORTER SUBUNIT"/>
    <property type="match status" value="1"/>
</dbReference>
<feature type="transmembrane region" description="Helical" evidence="10">
    <location>
        <begin position="752"/>
        <end position="770"/>
    </location>
</feature>
<organism evidence="15 16">
    <name type="scientific">Geofilum rubicundum JCM 15548</name>
    <dbReference type="NCBI Taxonomy" id="1236989"/>
    <lineage>
        <taxon>Bacteria</taxon>
        <taxon>Pseudomonadati</taxon>
        <taxon>Bacteroidota</taxon>
        <taxon>Bacteroidia</taxon>
        <taxon>Marinilabiliales</taxon>
        <taxon>Marinilabiliaceae</taxon>
        <taxon>Geofilum</taxon>
    </lineage>
</organism>
<evidence type="ECO:0000256" key="2">
    <source>
        <dbReference type="ARBA" id="ARBA00022448"/>
    </source>
</evidence>
<feature type="transmembrane region" description="Helical" evidence="10">
    <location>
        <begin position="369"/>
        <end position="388"/>
    </location>
</feature>
<dbReference type="InterPro" id="IPR025383">
    <property type="entry name" value="MrpA_C/MbhD"/>
</dbReference>
<feature type="transmembrane region" description="Helical" evidence="10">
    <location>
        <begin position="109"/>
        <end position="127"/>
    </location>
</feature>
<evidence type="ECO:0000259" key="13">
    <source>
        <dbReference type="Pfam" id="PF13244"/>
    </source>
</evidence>
<evidence type="ECO:0000256" key="5">
    <source>
        <dbReference type="ARBA" id="ARBA00022692"/>
    </source>
</evidence>
<feature type="domain" description="MrpA C-terminal/MbhE" evidence="14">
    <location>
        <begin position="688"/>
        <end position="767"/>
    </location>
</feature>
<keyword evidence="16" id="KW-1185">Reference proteome</keyword>
<dbReference type="InterPro" id="IPR046806">
    <property type="entry name" value="MrpA_C/MbhE"/>
</dbReference>
<evidence type="ECO:0000256" key="3">
    <source>
        <dbReference type="ARBA" id="ARBA00022449"/>
    </source>
</evidence>
<comment type="caution">
    <text evidence="15">The sequence shown here is derived from an EMBL/GenBank/DDBJ whole genome shotgun (WGS) entry which is preliminary data.</text>
</comment>
<proteinExistence type="predicted"/>
<feature type="transmembrane region" description="Helical" evidence="10">
    <location>
        <begin position="244"/>
        <end position="266"/>
    </location>
</feature>
<comment type="subcellular location">
    <subcellularLocation>
        <location evidence="1">Cell membrane</location>
        <topology evidence="1">Multi-pass membrane protein</topology>
    </subcellularLocation>
    <subcellularLocation>
        <location evidence="9">Membrane</location>
        <topology evidence="9">Multi-pass membrane protein</topology>
    </subcellularLocation>
</comment>
<feature type="transmembrane region" description="Helical" evidence="10">
    <location>
        <begin position="571"/>
        <end position="592"/>
    </location>
</feature>
<feature type="transmembrane region" description="Helical" evidence="10">
    <location>
        <begin position="408"/>
        <end position="430"/>
    </location>
</feature>
<keyword evidence="7" id="KW-0406">Ion transport</keyword>
<feature type="transmembrane region" description="Helical" evidence="10">
    <location>
        <begin position="207"/>
        <end position="232"/>
    </location>
</feature>
<evidence type="ECO:0000259" key="11">
    <source>
        <dbReference type="Pfam" id="PF00361"/>
    </source>
</evidence>
<feature type="transmembrane region" description="Helical" evidence="10">
    <location>
        <begin position="324"/>
        <end position="348"/>
    </location>
</feature>
<dbReference type="GO" id="GO:0005886">
    <property type="term" value="C:plasma membrane"/>
    <property type="evidence" value="ECO:0007669"/>
    <property type="project" value="UniProtKB-SubCell"/>
</dbReference>
<feature type="domain" description="NADH:quinone oxidoreductase/Mrp antiporter transmembrane" evidence="11">
    <location>
        <begin position="128"/>
        <end position="404"/>
    </location>
</feature>
<feature type="transmembrane region" description="Helical" evidence="10">
    <location>
        <begin position="133"/>
        <end position="151"/>
    </location>
</feature>
<keyword evidence="6 10" id="KW-1133">Transmembrane helix</keyword>
<dbReference type="Proteomes" id="UP000032900">
    <property type="component" value="Unassembled WGS sequence"/>
</dbReference>
<keyword evidence="2" id="KW-0813">Transport</keyword>
<dbReference type="PANTHER" id="PTHR43373:SF1">
    <property type="entry name" value="NA(+)_H(+) ANTIPORTER SUBUNIT A"/>
    <property type="match status" value="1"/>
</dbReference>
<dbReference type="STRING" id="1236989.JCM15548_13671"/>
<feature type="transmembrane region" description="Helical" evidence="10">
    <location>
        <begin position="655"/>
        <end position="677"/>
    </location>
</feature>
<protein>
    <submittedName>
        <fullName evidence="15">Na(+) H(+) antiporter subunit A</fullName>
    </submittedName>
</protein>
<gene>
    <name evidence="15" type="ORF">JCM15548_13671</name>
</gene>
<dbReference type="Pfam" id="PF13244">
    <property type="entry name" value="MbhD"/>
    <property type="match status" value="1"/>
</dbReference>
<reference evidence="15 16" key="1">
    <citation type="journal article" date="2015" name="Microbes Environ.">
        <title>Distribution and evolution of nitrogen fixation genes in the phylum bacteroidetes.</title>
        <authorList>
            <person name="Inoue J."/>
            <person name="Oshima K."/>
            <person name="Suda W."/>
            <person name="Sakamoto M."/>
            <person name="Iino T."/>
            <person name="Noda S."/>
            <person name="Hongoh Y."/>
            <person name="Hattori M."/>
            <person name="Ohkuma M."/>
        </authorList>
    </citation>
    <scope>NUCLEOTIDE SEQUENCE [LARGE SCALE GENOMIC DNA]</scope>
    <source>
        <strain evidence="15">JCM 15548</strain>
    </source>
</reference>
<dbReference type="OrthoDB" id="9807568at2"/>
<feature type="transmembrane region" description="Helical" evidence="10">
    <location>
        <begin position="6"/>
        <end position="25"/>
    </location>
</feature>
<evidence type="ECO:0000256" key="1">
    <source>
        <dbReference type="ARBA" id="ARBA00004651"/>
    </source>
</evidence>
<dbReference type="GO" id="GO:0015297">
    <property type="term" value="F:antiporter activity"/>
    <property type="evidence" value="ECO:0007669"/>
    <property type="project" value="UniProtKB-KW"/>
</dbReference>
<dbReference type="Pfam" id="PF00361">
    <property type="entry name" value="Proton_antipo_M"/>
    <property type="match status" value="1"/>
</dbReference>